<evidence type="ECO:0000313" key="2">
    <source>
        <dbReference type="Proteomes" id="UP000499080"/>
    </source>
</evidence>
<keyword evidence="2" id="KW-1185">Reference proteome</keyword>
<accession>A0A4Y2FEC4</accession>
<dbReference type="EMBL" id="BGPR01173427">
    <property type="protein sequence ID" value="GBM38836.1"/>
    <property type="molecule type" value="Genomic_DNA"/>
</dbReference>
<dbReference type="AlphaFoldDB" id="A0A4Y2FEC4"/>
<gene>
    <name evidence="1" type="ORF">AVEN_229331_1</name>
</gene>
<reference evidence="1 2" key="1">
    <citation type="journal article" date="2019" name="Sci. Rep.">
        <title>Orb-weaving spider Araneus ventricosus genome elucidates the spidroin gene catalogue.</title>
        <authorList>
            <person name="Kono N."/>
            <person name="Nakamura H."/>
            <person name="Ohtoshi R."/>
            <person name="Moran D.A.P."/>
            <person name="Shinohara A."/>
            <person name="Yoshida Y."/>
            <person name="Fujiwara M."/>
            <person name="Mori M."/>
            <person name="Tomita M."/>
            <person name="Arakawa K."/>
        </authorList>
    </citation>
    <scope>NUCLEOTIDE SEQUENCE [LARGE SCALE GENOMIC DNA]</scope>
</reference>
<proteinExistence type="predicted"/>
<protein>
    <submittedName>
        <fullName evidence="1">Uncharacterized protein</fullName>
    </submittedName>
</protein>
<comment type="caution">
    <text evidence="1">The sequence shown here is derived from an EMBL/GenBank/DDBJ whole genome shotgun (WGS) entry which is preliminary data.</text>
</comment>
<organism evidence="1 2">
    <name type="scientific">Araneus ventricosus</name>
    <name type="common">Orbweaver spider</name>
    <name type="synonym">Epeira ventricosa</name>
    <dbReference type="NCBI Taxonomy" id="182803"/>
    <lineage>
        <taxon>Eukaryota</taxon>
        <taxon>Metazoa</taxon>
        <taxon>Ecdysozoa</taxon>
        <taxon>Arthropoda</taxon>
        <taxon>Chelicerata</taxon>
        <taxon>Arachnida</taxon>
        <taxon>Araneae</taxon>
        <taxon>Araneomorphae</taxon>
        <taxon>Entelegynae</taxon>
        <taxon>Araneoidea</taxon>
        <taxon>Araneidae</taxon>
        <taxon>Araneus</taxon>
    </lineage>
</organism>
<dbReference type="Proteomes" id="UP000499080">
    <property type="component" value="Unassembled WGS sequence"/>
</dbReference>
<sequence length="104" mass="12254">MLFGFPRCRFVSIGQYILAFSECQDVVGRVVKNAFLYRFKGLHRFPPFGVLPRWFVSFRYLEKGGYLLRSPGGCSHWTRFPIERNSRIIGPQGRRGSFKFSWRL</sequence>
<name>A0A4Y2FEC4_ARAVE</name>
<evidence type="ECO:0000313" key="1">
    <source>
        <dbReference type="EMBL" id="GBM38836.1"/>
    </source>
</evidence>